<dbReference type="AlphaFoldDB" id="A0A1G6TVC5"/>
<dbReference type="EMBL" id="FMZM01000007">
    <property type="protein sequence ID" value="SDD32327.1"/>
    <property type="molecule type" value="Genomic_DNA"/>
</dbReference>
<dbReference type="Gene3D" id="3.40.430.10">
    <property type="entry name" value="Dihydrofolate Reductase, subunit A"/>
    <property type="match status" value="1"/>
</dbReference>
<evidence type="ECO:0000313" key="2">
    <source>
        <dbReference type="EMBL" id="SDD32327.1"/>
    </source>
</evidence>
<name>A0A1G6TVC5_9ACTN</name>
<protein>
    <submittedName>
        <fullName evidence="2">Dihydrofolate reductase</fullName>
    </submittedName>
</protein>
<keyword evidence="3" id="KW-1185">Reference proteome</keyword>
<dbReference type="Proteomes" id="UP000199034">
    <property type="component" value="Unassembled WGS sequence"/>
</dbReference>
<organism evidence="2 3">
    <name type="scientific">Nocardioides lianchengensis</name>
    <dbReference type="NCBI Taxonomy" id="1045774"/>
    <lineage>
        <taxon>Bacteria</taxon>
        <taxon>Bacillati</taxon>
        <taxon>Actinomycetota</taxon>
        <taxon>Actinomycetes</taxon>
        <taxon>Propionibacteriales</taxon>
        <taxon>Nocardioidaceae</taxon>
        <taxon>Nocardioides</taxon>
    </lineage>
</organism>
<sequence>MRELTYYVAVSLDGFIDGPDGDVSRFPVEGDHIEMILREYVDTLPDVGLQALGLVATGERFDTTLMGWRTYAAGFEHTRDPYPHTRQVVFSRTRTAADAPDSITVTDEDPVAVVRRLKSEPGTGIWLCGGGALAGRLAGEIDRLVLKVNPVVLGDGTPLFRDPVVAPDYRLERSTPYRSGVVVNEYARR</sequence>
<dbReference type="Pfam" id="PF01872">
    <property type="entry name" value="RibD_C"/>
    <property type="match status" value="1"/>
</dbReference>
<dbReference type="GO" id="GO:0008703">
    <property type="term" value="F:5-amino-6-(5-phosphoribosylamino)uracil reductase activity"/>
    <property type="evidence" value="ECO:0007669"/>
    <property type="project" value="InterPro"/>
</dbReference>
<accession>A0A1G6TVC5</accession>
<dbReference type="InterPro" id="IPR024072">
    <property type="entry name" value="DHFR-like_dom_sf"/>
</dbReference>
<dbReference type="PANTHER" id="PTHR38011">
    <property type="entry name" value="DIHYDROFOLATE REDUCTASE FAMILY PROTEIN (AFU_ORTHOLOGUE AFUA_8G06820)"/>
    <property type="match status" value="1"/>
</dbReference>
<reference evidence="3" key="1">
    <citation type="submission" date="2016-10" db="EMBL/GenBank/DDBJ databases">
        <authorList>
            <person name="Varghese N."/>
            <person name="Submissions S."/>
        </authorList>
    </citation>
    <scope>NUCLEOTIDE SEQUENCE [LARGE SCALE GENOMIC DNA]</scope>
    <source>
        <strain evidence="3">CGMCC 4.6858</strain>
    </source>
</reference>
<evidence type="ECO:0000313" key="3">
    <source>
        <dbReference type="Proteomes" id="UP000199034"/>
    </source>
</evidence>
<gene>
    <name evidence="2" type="ORF">SAMN05421872_107186</name>
</gene>
<evidence type="ECO:0000259" key="1">
    <source>
        <dbReference type="Pfam" id="PF01872"/>
    </source>
</evidence>
<dbReference type="STRING" id="1045774.SAMN05421872_107186"/>
<dbReference type="PANTHER" id="PTHR38011:SF11">
    <property type="entry name" value="2,5-DIAMINO-6-RIBOSYLAMINO-4(3H)-PYRIMIDINONE 5'-PHOSPHATE REDUCTASE"/>
    <property type="match status" value="1"/>
</dbReference>
<dbReference type="OrthoDB" id="3471498at2"/>
<dbReference type="InterPro" id="IPR002734">
    <property type="entry name" value="RibDG_C"/>
</dbReference>
<dbReference type="RefSeq" id="WP_090857165.1">
    <property type="nucleotide sequence ID" value="NZ_FMZM01000007.1"/>
</dbReference>
<dbReference type="InterPro" id="IPR050765">
    <property type="entry name" value="Riboflavin_Biosynth_HTPR"/>
</dbReference>
<dbReference type="GO" id="GO:0009231">
    <property type="term" value="P:riboflavin biosynthetic process"/>
    <property type="evidence" value="ECO:0007669"/>
    <property type="project" value="InterPro"/>
</dbReference>
<feature type="domain" description="Bacterial bifunctional deaminase-reductase C-terminal" evidence="1">
    <location>
        <begin position="4"/>
        <end position="183"/>
    </location>
</feature>
<proteinExistence type="predicted"/>
<dbReference type="SUPFAM" id="SSF53597">
    <property type="entry name" value="Dihydrofolate reductase-like"/>
    <property type="match status" value="1"/>
</dbReference>